<dbReference type="PROSITE" id="PS50987">
    <property type="entry name" value="HTH_ARSR_2"/>
    <property type="match status" value="1"/>
</dbReference>
<dbReference type="InterPro" id="IPR036390">
    <property type="entry name" value="WH_DNA-bd_sf"/>
</dbReference>
<dbReference type="EMBL" id="AP018449">
    <property type="protein sequence ID" value="BBB90059.1"/>
    <property type="molecule type" value="Genomic_DNA"/>
</dbReference>
<protein>
    <submittedName>
        <fullName evidence="5">HTH-type transcriptional repressor AseR</fullName>
    </submittedName>
</protein>
<proteinExistence type="predicted"/>
<evidence type="ECO:0000313" key="6">
    <source>
        <dbReference type="Proteomes" id="UP000276437"/>
    </source>
</evidence>
<organism evidence="5 6">
    <name type="scientific">Methylomusa anaerophila</name>
    <dbReference type="NCBI Taxonomy" id="1930071"/>
    <lineage>
        <taxon>Bacteria</taxon>
        <taxon>Bacillati</taxon>
        <taxon>Bacillota</taxon>
        <taxon>Negativicutes</taxon>
        <taxon>Selenomonadales</taxon>
        <taxon>Sporomusaceae</taxon>
        <taxon>Methylomusa</taxon>
    </lineage>
</organism>
<dbReference type="Gene3D" id="1.10.10.10">
    <property type="entry name" value="Winged helix-like DNA-binding domain superfamily/Winged helix DNA-binding domain"/>
    <property type="match status" value="1"/>
</dbReference>
<dbReference type="NCBIfam" id="NF033788">
    <property type="entry name" value="HTH_metalloreg"/>
    <property type="match status" value="1"/>
</dbReference>
<dbReference type="InterPro" id="IPR036388">
    <property type="entry name" value="WH-like_DNA-bd_sf"/>
</dbReference>
<dbReference type="InterPro" id="IPR051081">
    <property type="entry name" value="HTH_MetalResp_TranReg"/>
</dbReference>
<evidence type="ECO:0000256" key="2">
    <source>
        <dbReference type="ARBA" id="ARBA00023125"/>
    </source>
</evidence>
<keyword evidence="2" id="KW-0238">DNA-binding</keyword>
<dbReference type="Pfam" id="PF01022">
    <property type="entry name" value="HTH_5"/>
    <property type="match status" value="1"/>
</dbReference>
<sequence>MKLVKIFKVLGDETRIRIVNLLRNSELCVCEITYALGATQSNISKHLAKLSDSDFVVSSKKAQWISYKINPALLAEYPFIQTILNQEMTKIPQCQEDLAKLAECQSRGIPLMKRHISSSVLRFPLKPSPNRAYSNTLREPWRRGQL</sequence>
<gene>
    <name evidence="5" type="primary">aseR_1</name>
    <name evidence="5" type="ORF">MAMMFC1_00707</name>
</gene>
<feature type="domain" description="HTH arsR-type" evidence="4">
    <location>
        <begin position="1"/>
        <end position="95"/>
    </location>
</feature>
<keyword evidence="6" id="KW-1185">Reference proteome</keyword>
<dbReference type="GO" id="GO:0003700">
    <property type="term" value="F:DNA-binding transcription factor activity"/>
    <property type="evidence" value="ECO:0007669"/>
    <property type="project" value="InterPro"/>
</dbReference>
<evidence type="ECO:0000256" key="1">
    <source>
        <dbReference type="ARBA" id="ARBA00023015"/>
    </source>
</evidence>
<keyword evidence="3" id="KW-0804">Transcription</keyword>
<dbReference type="OrthoDB" id="9798835at2"/>
<dbReference type="CDD" id="cd00090">
    <property type="entry name" value="HTH_ARSR"/>
    <property type="match status" value="1"/>
</dbReference>
<dbReference type="AlphaFoldDB" id="A0A348AG61"/>
<dbReference type="Proteomes" id="UP000276437">
    <property type="component" value="Chromosome"/>
</dbReference>
<reference evidence="5 6" key="1">
    <citation type="journal article" date="2018" name="Int. J. Syst. Evol. Microbiol.">
        <title>Methylomusa anaerophila gen. nov., sp. nov., an anaerobic methanol-utilizing bacterium isolated from a microbial fuel cell.</title>
        <authorList>
            <person name="Amano N."/>
            <person name="Yamamuro A."/>
            <person name="Miyahara M."/>
            <person name="Kouzuma A."/>
            <person name="Abe T."/>
            <person name="Watanabe K."/>
        </authorList>
    </citation>
    <scope>NUCLEOTIDE SEQUENCE [LARGE SCALE GENOMIC DNA]</scope>
    <source>
        <strain evidence="5 6">MMFC1</strain>
    </source>
</reference>
<evidence type="ECO:0000259" key="4">
    <source>
        <dbReference type="PROSITE" id="PS50987"/>
    </source>
</evidence>
<keyword evidence="1" id="KW-0805">Transcription regulation</keyword>
<dbReference type="PRINTS" id="PR00778">
    <property type="entry name" value="HTHARSR"/>
</dbReference>
<dbReference type="InterPro" id="IPR001845">
    <property type="entry name" value="HTH_ArsR_DNA-bd_dom"/>
</dbReference>
<name>A0A348AG61_9FIRM</name>
<dbReference type="KEGG" id="mana:MAMMFC1_00707"/>
<dbReference type="GO" id="GO:0003677">
    <property type="term" value="F:DNA binding"/>
    <property type="evidence" value="ECO:0007669"/>
    <property type="project" value="UniProtKB-KW"/>
</dbReference>
<accession>A0A348AG61</accession>
<dbReference type="PANTHER" id="PTHR33154:SF18">
    <property type="entry name" value="ARSENICAL RESISTANCE OPERON REPRESSOR"/>
    <property type="match status" value="1"/>
</dbReference>
<dbReference type="SUPFAM" id="SSF46785">
    <property type="entry name" value="Winged helix' DNA-binding domain"/>
    <property type="match status" value="1"/>
</dbReference>
<dbReference type="PANTHER" id="PTHR33154">
    <property type="entry name" value="TRANSCRIPTIONAL REGULATOR, ARSR FAMILY"/>
    <property type="match status" value="1"/>
</dbReference>
<evidence type="ECO:0000256" key="3">
    <source>
        <dbReference type="ARBA" id="ARBA00023163"/>
    </source>
</evidence>
<dbReference type="SMART" id="SM00418">
    <property type="entry name" value="HTH_ARSR"/>
    <property type="match status" value="1"/>
</dbReference>
<dbReference type="InterPro" id="IPR011991">
    <property type="entry name" value="ArsR-like_HTH"/>
</dbReference>
<evidence type="ECO:0000313" key="5">
    <source>
        <dbReference type="EMBL" id="BBB90059.1"/>
    </source>
</evidence>